<dbReference type="EMBL" id="CP056068">
    <property type="protein sequence ID" value="UVC54741.1"/>
    <property type="molecule type" value="Genomic_DNA"/>
</dbReference>
<accession>A0A976XKP9</accession>
<evidence type="ECO:0000313" key="2">
    <source>
        <dbReference type="Proteomes" id="UP000244803"/>
    </source>
</evidence>
<gene>
    <name evidence="1" type="ORF">MACJ_003712</name>
</gene>
<dbReference type="Proteomes" id="UP000244803">
    <property type="component" value="Chromosome 2"/>
</dbReference>
<organism evidence="1 2">
    <name type="scientific">Theileria orientalis</name>
    <dbReference type="NCBI Taxonomy" id="68886"/>
    <lineage>
        <taxon>Eukaryota</taxon>
        <taxon>Sar</taxon>
        <taxon>Alveolata</taxon>
        <taxon>Apicomplexa</taxon>
        <taxon>Aconoidasida</taxon>
        <taxon>Piroplasmida</taxon>
        <taxon>Theileriidae</taxon>
        <taxon>Theileria</taxon>
    </lineage>
</organism>
<name>A0A976XKP9_THEOR</name>
<protein>
    <submittedName>
        <fullName evidence="1">Uncharacterized protein</fullName>
    </submittedName>
</protein>
<evidence type="ECO:0000313" key="1">
    <source>
        <dbReference type="EMBL" id="UVC54741.1"/>
    </source>
</evidence>
<sequence>MYYIFARAPLDTELA</sequence>
<reference evidence="1" key="1">
    <citation type="submission" date="2022-07" db="EMBL/GenBank/DDBJ databases">
        <title>Evaluation of T. orientalis genome assembly methods using nanopore sequencing and analysis of variation between genomes.</title>
        <authorList>
            <person name="Yam J."/>
            <person name="Micallef M.L."/>
            <person name="Liu M."/>
            <person name="Djordjevic S.P."/>
            <person name="Bogema D.R."/>
            <person name="Jenkins C."/>
        </authorList>
    </citation>
    <scope>NUCLEOTIDE SEQUENCE</scope>
    <source>
        <strain evidence="1">Fish Creek</strain>
    </source>
</reference>
<proteinExistence type="predicted"/>